<protein>
    <submittedName>
        <fullName evidence="1">Addiction module protein</fullName>
    </submittedName>
</protein>
<accession>A0ABT7ANQ7</accession>
<name>A0ABT7ANQ7_9CYAN</name>
<dbReference type="RefSeq" id="WP_283752291.1">
    <property type="nucleotide sequence ID" value="NZ_JAQOSP010000024.1"/>
</dbReference>
<comment type="caution">
    <text evidence="1">The sequence shown here is derived from an EMBL/GenBank/DDBJ whole genome shotgun (WGS) entry which is preliminary data.</text>
</comment>
<dbReference type="InterPro" id="IPR013406">
    <property type="entry name" value="CHP02574_addiction_mod"/>
</dbReference>
<dbReference type="Proteomes" id="UP001235303">
    <property type="component" value="Unassembled WGS sequence"/>
</dbReference>
<keyword evidence="2" id="KW-1185">Reference proteome</keyword>
<reference evidence="1 2" key="1">
    <citation type="submission" date="2023-01" db="EMBL/GenBank/DDBJ databases">
        <title>Novel diversity within Roseofilum (Cyanobacteria; Desertifilaceae) from marine benthic mats with descriptions of four novel species.</title>
        <authorList>
            <person name="Wang Y."/>
            <person name="Berthold D.E."/>
            <person name="Hu J."/>
            <person name="Lefler F.W."/>
            <person name="Laughinghouse H.D. IV."/>
        </authorList>
    </citation>
    <scope>NUCLEOTIDE SEQUENCE [LARGE SCALE GENOMIC DNA]</scope>
    <source>
        <strain evidence="1 2">BLCC-M154</strain>
    </source>
</reference>
<organism evidence="1 2">
    <name type="scientific">Roseofilum acuticapitatum BLCC-M154</name>
    <dbReference type="NCBI Taxonomy" id="3022444"/>
    <lineage>
        <taxon>Bacteria</taxon>
        <taxon>Bacillati</taxon>
        <taxon>Cyanobacteriota</taxon>
        <taxon>Cyanophyceae</taxon>
        <taxon>Desertifilales</taxon>
        <taxon>Desertifilaceae</taxon>
        <taxon>Roseofilum</taxon>
        <taxon>Roseofilum acuticapitatum</taxon>
    </lineage>
</organism>
<dbReference type="Pfam" id="PF09720">
    <property type="entry name" value="Unstab_antitox"/>
    <property type="match status" value="1"/>
</dbReference>
<sequence>MLESTQKVLQEALILSPTERSVLIDALVFSLDRPDSHLDRLWLSESQDRLQAYRRGELEAIPTERVFEELTDF</sequence>
<evidence type="ECO:0000313" key="1">
    <source>
        <dbReference type="EMBL" id="MDJ1168527.1"/>
    </source>
</evidence>
<gene>
    <name evidence="1" type="ORF">PMG71_03695</name>
</gene>
<evidence type="ECO:0000313" key="2">
    <source>
        <dbReference type="Proteomes" id="UP001235303"/>
    </source>
</evidence>
<dbReference type="EMBL" id="JAQOSP010000024">
    <property type="protein sequence ID" value="MDJ1168527.1"/>
    <property type="molecule type" value="Genomic_DNA"/>
</dbReference>
<proteinExistence type="predicted"/>